<dbReference type="AlphaFoldDB" id="G7WCD2"/>
<name>G7WCD2_DESOD</name>
<dbReference type="GO" id="GO:0016020">
    <property type="term" value="C:membrane"/>
    <property type="evidence" value="ECO:0007669"/>
    <property type="project" value="UniProtKB-SubCell"/>
</dbReference>
<dbReference type="NCBIfam" id="TIGR03716">
    <property type="entry name" value="R_switched_YkoY"/>
    <property type="match status" value="1"/>
</dbReference>
<keyword evidence="3 6" id="KW-0812">Transmembrane</keyword>
<organism evidence="7 8">
    <name type="scientific">Desulfosporosinus orientis (strain ATCC 19365 / DSM 765 / NCIMB 8382 / VKM B-1628 / Singapore I)</name>
    <name type="common">Desulfotomaculum orientis</name>
    <dbReference type="NCBI Taxonomy" id="768706"/>
    <lineage>
        <taxon>Bacteria</taxon>
        <taxon>Bacillati</taxon>
        <taxon>Bacillota</taxon>
        <taxon>Clostridia</taxon>
        <taxon>Eubacteriales</taxon>
        <taxon>Desulfitobacteriaceae</taxon>
        <taxon>Desulfosporosinus</taxon>
    </lineage>
</organism>
<feature type="transmembrane region" description="Helical" evidence="6">
    <location>
        <begin position="225"/>
        <end position="243"/>
    </location>
</feature>
<dbReference type="Proteomes" id="UP000006346">
    <property type="component" value="Chromosome"/>
</dbReference>
<evidence type="ECO:0000256" key="3">
    <source>
        <dbReference type="ARBA" id="ARBA00022692"/>
    </source>
</evidence>
<dbReference type="STRING" id="768706.Desor_0553"/>
<dbReference type="PATRIC" id="fig|768706.3.peg.524"/>
<comment type="subcellular location">
    <subcellularLocation>
        <location evidence="1">Membrane</location>
        <topology evidence="1">Multi-pass membrane protein</topology>
    </subcellularLocation>
</comment>
<feature type="transmembrane region" description="Helical" evidence="6">
    <location>
        <begin position="70"/>
        <end position="91"/>
    </location>
</feature>
<dbReference type="Pfam" id="PF03741">
    <property type="entry name" value="TerC"/>
    <property type="match status" value="1"/>
</dbReference>
<dbReference type="PANTHER" id="PTHR30238">
    <property type="entry name" value="MEMBRANE BOUND PREDICTED REDOX MODULATOR"/>
    <property type="match status" value="1"/>
</dbReference>
<evidence type="ECO:0000256" key="4">
    <source>
        <dbReference type="ARBA" id="ARBA00022989"/>
    </source>
</evidence>
<evidence type="ECO:0000256" key="5">
    <source>
        <dbReference type="ARBA" id="ARBA00023136"/>
    </source>
</evidence>
<keyword evidence="4 6" id="KW-1133">Transmembrane helix</keyword>
<evidence type="ECO:0000256" key="2">
    <source>
        <dbReference type="ARBA" id="ARBA00007511"/>
    </source>
</evidence>
<accession>G7WCD2</accession>
<feature type="transmembrane region" description="Helical" evidence="6">
    <location>
        <begin position="201"/>
        <end position="219"/>
    </location>
</feature>
<dbReference type="InterPro" id="IPR022493">
    <property type="entry name" value="CHP03716_TM_YkoY"/>
</dbReference>
<keyword evidence="8" id="KW-1185">Reference proteome</keyword>
<dbReference type="PANTHER" id="PTHR30238:SF6">
    <property type="entry name" value="TERC-LIKE PROTEIN"/>
    <property type="match status" value="1"/>
</dbReference>
<dbReference type="eggNOG" id="COG0861">
    <property type="taxonomic scope" value="Bacteria"/>
</dbReference>
<evidence type="ECO:0000313" key="8">
    <source>
        <dbReference type="Proteomes" id="UP000006346"/>
    </source>
</evidence>
<feature type="transmembrane region" description="Helical" evidence="6">
    <location>
        <begin position="32"/>
        <end position="58"/>
    </location>
</feature>
<dbReference type="EMBL" id="CP003108">
    <property type="protein sequence ID" value="AET66254.1"/>
    <property type="molecule type" value="Genomic_DNA"/>
</dbReference>
<dbReference type="OrthoDB" id="9806211at2"/>
<proteinExistence type="inferred from homology"/>
<keyword evidence="5 6" id="KW-0472">Membrane</keyword>
<dbReference type="HOGENOM" id="CLU_070543_1_1_9"/>
<dbReference type="RefSeq" id="WP_014183079.1">
    <property type="nucleotide sequence ID" value="NC_016584.1"/>
</dbReference>
<dbReference type="InterPro" id="IPR005496">
    <property type="entry name" value="Integral_membrane_TerC"/>
</dbReference>
<evidence type="ECO:0000313" key="7">
    <source>
        <dbReference type="EMBL" id="AET66254.1"/>
    </source>
</evidence>
<reference evidence="8" key="1">
    <citation type="submission" date="2011-11" db="EMBL/GenBank/DDBJ databases">
        <title>Complete sequence of Desulfosporosinus orientis DSM 765.</title>
        <authorList>
            <person name="Lucas S."/>
            <person name="Han J."/>
            <person name="Lapidus A."/>
            <person name="Cheng J.-F."/>
            <person name="Goodwin L."/>
            <person name="Pitluck S."/>
            <person name="Peters L."/>
            <person name="Ovchinnikova G."/>
            <person name="Teshima H."/>
            <person name="Detter J.C."/>
            <person name="Han C."/>
            <person name="Tapia R."/>
            <person name="Land M."/>
            <person name="Hauser L."/>
            <person name="Kyrpides N."/>
            <person name="Ivanova N."/>
            <person name="Pagani I."/>
            <person name="Pester M."/>
            <person name="Spring S."/>
            <person name="Ollivier B."/>
            <person name="Rattei T."/>
            <person name="Klenk H.-P."/>
            <person name="Wagner M."/>
            <person name="Loy A."/>
            <person name="Woyke T."/>
        </authorList>
    </citation>
    <scope>NUCLEOTIDE SEQUENCE [LARGE SCALE GENOMIC DNA]</scope>
    <source>
        <strain evidence="8">ATCC 19365 / DSM 765 / NCIMB 8382 / VKM B-1628</strain>
    </source>
</reference>
<evidence type="ECO:0000256" key="1">
    <source>
        <dbReference type="ARBA" id="ARBA00004141"/>
    </source>
</evidence>
<sequence length="265" mass="29736">MDLLVNLLTGLQASYGQFFSLQALWGVISDPVSWGAIGSLVILEGLLSSDNALVLAILVKHLPKKQQRKALFYGIFGAYLFRFLAIGFGVYLIHIRWIKIIGALYLLWMSAKYFLSNKGSEDEDPAEELKEASSYTFWRTVLQVELMDITFSIDSILAAFGVSEKEWVLFLGAILGILMMRGVAQVFLALIEKYPELETTAYILIAIIGLKMFGNVFGFDLSEGVFFSILLLIFLATFVVHHLRKSIGKKDSKTMDQNTKHLFGK</sequence>
<feature type="transmembrane region" description="Helical" evidence="6">
    <location>
        <begin position="167"/>
        <end position="189"/>
    </location>
</feature>
<evidence type="ECO:0000256" key="6">
    <source>
        <dbReference type="SAM" id="Phobius"/>
    </source>
</evidence>
<dbReference type="KEGG" id="dor:Desor_0553"/>
<protein>
    <submittedName>
        <fullName evidence="7">Integral membrane protein, YkoY family</fullName>
    </submittedName>
</protein>
<reference evidence="7 8" key="2">
    <citation type="journal article" date="2012" name="J. Bacteriol.">
        <title>Complete genome sequences of Desulfosporosinus orientis DSM765T, Desulfosporosinus youngiae DSM17734T, Desulfosporosinus meridiei DSM13257T, and Desulfosporosinus acidiphilus DSM22704T.</title>
        <authorList>
            <person name="Pester M."/>
            <person name="Brambilla E."/>
            <person name="Alazard D."/>
            <person name="Rattei T."/>
            <person name="Weinmaier T."/>
            <person name="Han J."/>
            <person name="Lucas S."/>
            <person name="Lapidus A."/>
            <person name="Cheng J.F."/>
            <person name="Goodwin L."/>
            <person name="Pitluck S."/>
            <person name="Peters L."/>
            <person name="Ovchinnikova G."/>
            <person name="Teshima H."/>
            <person name="Detter J.C."/>
            <person name="Han C.S."/>
            <person name="Tapia R."/>
            <person name="Land M.L."/>
            <person name="Hauser L."/>
            <person name="Kyrpides N.C."/>
            <person name="Ivanova N.N."/>
            <person name="Pagani I."/>
            <person name="Huntmann M."/>
            <person name="Wei C.L."/>
            <person name="Davenport K.W."/>
            <person name="Daligault H."/>
            <person name="Chain P.S."/>
            <person name="Chen A."/>
            <person name="Mavromatis K."/>
            <person name="Markowitz V."/>
            <person name="Szeto E."/>
            <person name="Mikhailova N."/>
            <person name="Pati A."/>
            <person name="Wagner M."/>
            <person name="Woyke T."/>
            <person name="Ollivier B."/>
            <person name="Klenk H.P."/>
            <person name="Spring S."/>
            <person name="Loy A."/>
        </authorList>
    </citation>
    <scope>NUCLEOTIDE SEQUENCE [LARGE SCALE GENOMIC DNA]</scope>
    <source>
        <strain evidence="8">ATCC 19365 / DSM 765 / NCIMB 8382 / VKM B-1628</strain>
    </source>
</reference>
<gene>
    <name evidence="7" type="ordered locus">Desor_0553</name>
</gene>
<comment type="similarity">
    <text evidence="2">Belongs to the TerC family.</text>
</comment>